<accession>A0A1E5FYZ1</accession>
<dbReference type="RefSeq" id="WP_069644355.1">
    <property type="nucleotide sequence ID" value="NZ_MIJE01000035.1"/>
</dbReference>
<proteinExistence type="predicted"/>
<gene>
    <name evidence="2" type="ORF">BHF68_11885</name>
</gene>
<feature type="transmembrane region" description="Helical" evidence="1">
    <location>
        <begin position="41"/>
        <end position="58"/>
    </location>
</feature>
<evidence type="ECO:0000313" key="2">
    <source>
        <dbReference type="EMBL" id="OEF95789.1"/>
    </source>
</evidence>
<keyword evidence="3" id="KW-1185">Reference proteome</keyword>
<keyword evidence="1" id="KW-0812">Transmembrane</keyword>
<keyword evidence="1" id="KW-0472">Membrane</keyword>
<feature type="transmembrane region" description="Helical" evidence="1">
    <location>
        <begin position="12"/>
        <end position="35"/>
    </location>
</feature>
<evidence type="ECO:0000256" key="1">
    <source>
        <dbReference type="SAM" id="Phobius"/>
    </source>
</evidence>
<dbReference type="AlphaFoldDB" id="A0A1E5FYZ1"/>
<sequence>MDLVLKWKKTFSAFTVLCNLIGLALAVYIFGTIFWDYNMHKIAILALLIMSTVNIRLIKACDRYYGETKLSEVPLNDLEN</sequence>
<comment type="caution">
    <text evidence="2">The sequence shown here is derived from an EMBL/GenBank/DDBJ whole genome shotgun (WGS) entry which is preliminary data.</text>
</comment>
<dbReference type="EMBL" id="MIJE01000035">
    <property type="protein sequence ID" value="OEF95789.1"/>
    <property type="molecule type" value="Genomic_DNA"/>
</dbReference>
<dbReference type="STRING" id="766136.BHF68_11885"/>
<evidence type="ECO:0000313" key="3">
    <source>
        <dbReference type="Proteomes" id="UP000094296"/>
    </source>
</evidence>
<reference evidence="2 3" key="1">
    <citation type="submission" date="2016-09" db="EMBL/GenBank/DDBJ databases">
        <title>Draft genome sequence for the type strain of Desulfuribacillus alkaliarsenatis AHT28, an obligately anaerobic, sulfidogenic bacterium isolated from Russian soda lake sediments.</title>
        <authorList>
            <person name="Abin C.A."/>
            <person name="Hollibaugh J.T."/>
        </authorList>
    </citation>
    <scope>NUCLEOTIDE SEQUENCE [LARGE SCALE GENOMIC DNA]</scope>
    <source>
        <strain evidence="2 3">AHT28</strain>
    </source>
</reference>
<protein>
    <submittedName>
        <fullName evidence="2">Uncharacterized protein</fullName>
    </submittedName>
</protein>
<organism evidence="2 3">
    <name type="scientific">Desulfuribacillus alkaliarsenatis</name>
    <dbReference type="NCBI Taxonomy" id="766136"/>
    <lineage>
        <taxon>Bacteria</taxon>
        <taxon>Bacillati</taxon>
        <taxon>Bacillota</taxon>
        <taxon>Desulfuribacillia</taxon>
        <taxon>Desulfuribacillales</taxon>
        <taxon>Desulfuribacillaceae</taxon>
        <taxon>Desulfuribacillus</taxon>
    </lineage>
</organism>
<keyword evidence="1" id="KW-1133">Transmembrane helix</keyword>
<dbReference type="Proteomes" id="UP000094296">
    <property type="component" value="Unassembled WGS sequence"/>
</dbReference>
<name>A0A1E5FYZ1_9FIRM</name>